<keyword evidence="4 12" id="KW-0808">Transferase</keyword>
<comment type="caution">
    <text evidence="12">The sequence shown here is derived from an EMBL/GenBank/DDBJ whole genome shotgun (WGS) entry which is preliminary data.</text>
</comment>
<keyword evidence="9 11" id="KW-0472">Membrane</keyword>
<keyword evidence="8 11" id="KW-0333">Golgi apparatus</keyword>
<sequence length="402" mass="45901">MIVVFSLHICKRIFQSLNSFTAINMIRAGRKFSRLPTLVGAIVAFVIFLFLVALISPDAGPGGGSYYERLSELSTWTVNQSVILTDYLDLSNPHTFLLQPEQQISYNGNPENLTSPFCGPAVQILIMITSAPNNSLSRNAIRETWGSRNYIWPKGVRLAFVLGRSTNETIQKRVTKEAEEFQDIVQEDFLDTYHNLTLKSMAMLKWINLTCSVNNDMSSSPVWVLKSDDDMFINVDRLLKVAHDNPNSKMIGRLTCGALPIKDKNSKLYMPKYLYPSPVYPGYLSGTAYLLRGDMVPTLLDNSLTIPLIHLEDIYVTAILARQSQFFPDDSPFFTYNRLNPKDQCAFRYMVTSHQVTPIEMRSIWTNLTKRLPVPCSPKKQTWLRRIPKMTKRYRKLCSFPQ</sequence>
<evidence type="ECO:0000256" key="6">
    <source>
        <dbReference type="ARBA" id="ARBA00022968"/>
    </source>
</evidence>
<evidence type="ECO:0000256" key="2">
    <source>
        <dbReference type="ARBA" id="ARBA00008661"/>
    </source>
</evidence>
<dbReference type="AlphaFoldDB" id="A0A1D2N713"/>
<evidence type="ECO:0000256" key="11">
    <source>
        <dbReference type="RuleBase" id="RU363063"/>
    </source>
</evidence>
<evidence type="ECO:0000256" key="5">
    <source>
        <dbReference type="ARBA" id="ARBA00022692"/>
    </source>
</evidence>
<proteinExistence type="inferred from homology"/>
<keyword evidence="6 11" id="KW-0735">Signal-anchor</keyword>
<evidence type="ECO:0000256" key="9">
    <source>
        <dbReference type="ARBA" id="ARBA00023136"/>
    </source>
</evidence>
<keyword evidence="5 11" id="KW-0812">Transmembrane</keyword>
<dbReference type="EMBL" id="LJIJ01000174">
    <property type="protein sequence ID" value="ODN01060.1"/>
    <property type="molecule type" value="Genomic_DNA"/>
</dbReference>
<dbReference type="PANTHER" id="PTHR11214:SF314">
    <property type="entry name" value="HEXOSYLTRANSFERASE"/>
    <property type="match status" value="1"/>
</dbReference>
<comment type="subcellular location">
    <subcellularLocation>
        <location evidence="1 11">Golgi apparatus membrane</location>
        <topology evidence="1 11">Single-pass type II membrane protein</topology>
    </subcellularLocation>
</comment>
<dbReference type="Pfam" id="PF01762">
    <property type="entry name" value="Galactosyl_T"/>
    <property type="match status" value="1"/>
</dbReference>
<evidence type="ECO:0000313" key="13">
    <source>
        <dbReference type="Proteomes" id="UP000094527"/>
    </source>
</evidence>
<keyword evidence="13" id="KW-1185">Reference proteome</keyword>
<accession>A0A1D2N713</accession>
<evidence type="ECO:0000256" key="8">
    <source>
        <dbReference type="ARBA" id="ARBA00023034"/>
    </source>
</evidence>
<dbReference type="GO" id="GO:0016758">
    <property type="term" value="F:hexosyltransferase activity"/>
    <property type="evidence" value="ECO:0007669"/>
    <property type="project" value="InterPro"/>
</dbReference>
<evidence type="ECO:0000256" key="10">
    <source>
        <dbReference type="ARBA" id="ARBA00023180"/>
    </source>
</evidence>
<reference evidence="12 13" key="1">
    <citation type="journal article" date="2016" name="Genome Biol. Evol.">
        <title>Gene Family Evolution Reflects Adaptation to Soil Environmental Stressors in the Genome of the Collembolan Orchesella cincta.</title>
        <authorList>
            <person name="Faddeeva-Vakhrusheva A."/>
            <person name="Derks M.F."/>
            <person name="Anvar S.Y."/>
            <person name="Agamennone V."/>
            <person name="Suring W."/>
            <person name="Smit S."/>
            <person name="van Straalen N.M."/>
            <person name="Roelofs D."/>
        </authorList>
    </citation>
    <scope>NUCLEOTIDE SEQUENCE [LARGE SCALE GENOMIC DNA]</scope>
    <source>
        <tissue evidence="12">Mixed pool</tissue>
    </source>
</reference>
<evidence type="ECO:0000256" key="3">
    <source>
        <dbReference type="ARBA" id="ARBA00022676"/>
    </source>
</evidence>
<gene>
    <name evidence="12" type="ORF">Ocin01_05626</name>
</gene>
<dbReference type="STRING" id="48709.A0A1D2N713"/>
<keyword evidence="7 11" id="KW-1133">Transmembrane helix</keyword>
<comment type="similarity">
    <text evidence="2 11">Belongs to the glycosyltransferase 31 family.</text>
</comment>
<dbReference type="InterPro" id="IPR002659">
    <property type="entry name" value="Glyco_trans_31"/>
</dbReference>
<feature type="transmembrane region" description="Helical" evidence="11">
    <location>
        <begin position="35"/>
        <end position="55"/>
    </location>
</feature>
<dbReference type="OrthoDB" id="5512589at2759"/>
<dbReference type="EC" id="2.4.1.-" evidence="11"/>
<dbReference type="FunFam" id="3.90.550.50:FF:000001">
    <property type="entry name" value="Hexosyltransferase"/>
    <property type="match status" value="1"/>
</dbReference>
<dbReference type="GO" id="GO:0006493">
    <property type="term" value="P:protein O-linked glycosylation"/>
    <property type="evidence" value="ECO:0007669"/>
    <property type="project" value="TreeGrafter"/>
</dbReference>
<dbReference type="Gene3D" id="3.90.550.50">
    <property type="match status" value="1"/>
</dbReference>
<dbReference type="PANTHER" id="PTHR11214">
    <property type="entry name" value="BETA-1,3-N-ACETYLGLUCOSAMINYLTRANSFERASE"/>
    <property type="match status" value="1"/>
</dbReference>
<organism evidence="12 13">
    <name type="scientific">Orchesella cincta</name>
    <name type="common">Springtail</name>
    <name type="synonym">Podura cincta</name>
    <dbReference type="NCBI Taxonomy" id="48709"/>
    <lineage>
        <taxon>Eukaryota</taxon>
        <taxon>Metazoa</taxon>
        <taxon>Ecdysozoa</taxon>
        <taxon>Arthropoda</taxon>
        <taxon>Hexapoda</taxon>
        <taxon>Collembola</taxon>
        <taxon>Entomobryomorpha</taxon>
        <taxon>Entomobryoidea</taxon>
        <taxon>Orchesellidae</taxon>
        <taxon>Orchesellinae</taxon>
        <taxon>Orchesella</taxon>
    </lineage>
</organism>
<dbReference type="Proteomes" id="UP000094527">
    <property type="component" value="Unassembled WGS sequence"/>
</dbReference>
<dbReference type="OMA" id="GHQFCNV"/>
<dbReference type="GO" id="GO:0000139">
    <property type="term" value="C:Golgi membrane"/>
    <property type="evidence" value="ECO:0007669"/>
    <property type="project" value="UniProtKB-SubCell"/>
</dbReference>
<evidence type="ECO:0000256" key="7">
    <source>
        <dbReference type="ARBA" id="ARBA00022989"/>
    </source>
</evidence>
<name>A0A1D2N713_ORCCI</name>
<protein>
    <recommendedName>
        <fullName evidence="11">Hexosyltransferase</fullName>
        <ecNumber evidence="11">2.4.1.-</ecNumber>
    </recommendedName>
</protein>
<keyword evidence="10" id="KW-0325">Glycoprotein</keyword>
<evidence type="ECO:0000256" key="4">
    <source>
        <dbReference type="ARBA" id="ARBA00022679"/>
    </source>
</evidence>
<evidence type="ECO:0000313" key="12">
    <source>
        <dbReference type="EMBL" id="ODN01060.1"/>
    </source>
</evidence>
<keyword evidence="3 11" id="KW-0328">Glycosyltransferase</keyword>
<evidence type="ECO:0000256" key="1">
    <source>
        <dbReference type="ARBA" id="ARBA00004323"/>
    </source>
</evidence>